<protein>
    <submittedName>
        <fullName evidence="2">Protein phosphatase 2C</fullName>
    </submittedName>
</protein>
<dbReference type="Pfam" id="PF13672">
    <property type="entry name" value="PP2C_2"/>
    <property type="match status" value="1"/>
</dbReference>
<evidence type="ECO:0000259" key="1">
    <source>
        <dbReference type="Pfam" id="PF13672"/>
    </source>
</evidence>
<dbReference type="STRING" id="645274.SAMN04487901_11970"/>
<accession>A0A1G8AIJ9</accession>
<dbReference type="Proteomes" id="UP000198779">
    <property type="component" value="Unassembled WGS sequence"/>
</dbReference>
<keyword evidence="3" id="KW-1185">Reference proteome</keyword>
<dbReference type="RefSeq" id="WP_091818980.1">
    <property type="nucleotide sequence ID" value="NZ_FNCQ01000019.1"/>
</dbReference>
<evidence type="ECO:0000313" key="2">
    <source>
        <dbReference type="EMBL" id="SDH20656.1"/>
    </source>
</evidence>
<dbReference type="AlphaFoldDB" id="A0A1G8AIJ9"/>
<dbReference type="InterPro" id="IPR036457">
    <property type="entry name" value="PPM-type-like_dom_sf"/>
</dbReference>
<reference evidence="3" key="1">
    <citation type="submission" date="2016-10" db="EMBL/GenBank/DDBJ databases">
        <authorList>
            <person name="Varghese N."/>
            <person name="Submissions S."/>
        </authorList>
    </citation>
    <scope>NUCLEOTIDE SEQUENCE [LARGE SCALE GENOMIC DNA]</scope>
    <source>
        <strain evidence="3">BP1-148</strain>
    </source>
</reference>
<dbReference type="Gene3D" id="3.60.40.10">
    <property type="entry name" value="PPM-type phosphatase domain"/>
    <property type="match status" value="1"/>
</dbReference>
<name>A0A1G8AIJ9_9BACT</name>
<gene>
    <name evidence="2" type="ORF">SAMN04487901_11970</name>
</gene>
<feature type="domain" description="PPM-type phosphatase" evidence="1">
    <location>
        <begin position="10"/>
        <end position="271"/>
    </location>
</feature>
<evidence type="ECO:0000313" key="3">
    <source>
        <dbReference type="Proteomes" id="UP000198779"/>
    </source>
</evidence>
<dbReference type="EMBL" id="FNCQ01000019">
    <property type="protein sequence ID" value="SDH20656.1"/>
    <property type="molecule type" value="Genomic_DNA"/>
</dbReference>
<organism evidence="2 3">
    <name type="scientific">Prevotella communis</name>
    <dbReference type="NCBI Taxonomy" id="2913614"/>
    <lineage>
        <taxon>Bacteria</taxon>
        <taxon>Pseudomonadati</taxon>
        <taxon>Bacteroidota</taxon>
        <taxon>Bacteroidia</taxon>
        <taxon>Bacteroidales</taxon>
        <taxon>Prevotellaceae</taxon>
        <taxon>Prevotella</taxon>
    </lineage>
</organism>
<proteinExistence type="predicted"/>
<dbReference type="InterPro" id="IPR001932">
    <property type="entry name" value="PPM-type_phosphatase-like_dom"/>
</dbReference>
<sequence length="420" mass="48218">MENLVHFCQGESHKATGKVCQDYAMCSCSSDKGIAVAVLSDGHGGSRYFRSDIGSKMIVECTFKKVMEFIENIDSSIFAGKPFTAVSALTTERKEENLRKNNKVDEQLNQLFKSIIFGWRVAVEKHAEENPFTKEEQELISDLQDPHSIDKTYGCTLMCYVKTSKYWFAFHLGDGKCFSFDGDGNWGEPIPWDERCFLNKTTSICDTDALSEFRYCYQGNGDYPVAVFLASDGLDDSFGESFNQANFYIQILKLIVNTSNNDAQKEIEETLPQLSKIGSQDDMSVACIYDEKVLDSIIPKLILWQRDNVEKQITEVNEKILLAKDKMLKYSPLKSYTKKELIEAQYAQTDLERLFASKRELASKYNRFTNELPPTSSHAEYDDEIGLYEFKEEENRLTLTAEQIRKRLRVLNHPMYNFNR</sequence>
<dbReference type="SUPFAM" id="SSF81606">
    <property type="entry name" value="PP2C-like"/>
    <property type="match status" value="1"/>
</dbReference>